<dbReference type="AlphaFoldDB" id="A0A1H8MVM7"/>
<keyword evidence="3" id="KW-1185">Reference proteome</keyword>
<feature type="compositionally biased region" description="Low complexity" evidence="1">
    <location>
        <begin position="9"/>
        <end position="20"/>
    </location>
</feature>
<organism evidence="2 3">
    <name type="scientific">Actinacidiphila rubida</name>
    <dbReference type="NCBI Taxonomy" id="310780"/>
    <lineage>
        <taxon>Bacteria</taxon>
        <taxon>Bacillati</taxon>
        <taxon>Actinomycetota</taxon>
        <taxon>Actinomycetes</taxon>
        <taxon>Kitasatosporales</taxon>
        <taxon>Streptomycetaceae</taxon>
        <taxon>Actinacidiphila</taxon>
    </lineage>
</organism>
<dbReference type="Pfam" id="PF02423">
    <property type="entry name" value="OCD_Mu_crystall"/>
    <property type="match status" value="2"/>
</dbReference>
<dbReference type="STRING" id="310780.SAMN05216267_102017"/>
<dbReference type="PIRSF" id="PIRSF001439">
    <property type="entry name" value="CryM"/>
    <property type="match status" value="1"/>
</dbReference>
<proteinExistence type="predicted"/>
<evidence type="ECO:0000313" key="3">
    <source>
        <dbReference type="Proteomes" id="UP000181951"/>
    </source>
</evidence>
<protein>
    <submittedName>
        <fullName evidence="2">Ornithine cyclodeaminase</fullName>
    </submittedName>
</protein>
<evidence type="ECO:0000256" key="1">
    <source>
        <dbReference type="SAM" id="MobiDB-lite"/>
    </source>
</evidence>
<dbReference type="InterPro" id="IPR036291">
    <property type="entry name" value="NAD(P)-bd_dom_sf"/>
</dbReference>
<reference evidence="2 3" key="1">
    <citation type="submission" date="2016-10" db="EMBL/GenBank/DDBJ databases">
        <authorList>
            <person name="de Groot N.N."/>
        </authorList>
    </citation>
    <scope>NUCLEOTIDE SEQUENCE [LARGE SCALE GENOMIC DNA]</scope>
    <source>
        <strain evidence="2 3">CGMCC 4.2026</strain>
    </source>
</reference>
<dbReference type="InterPro" id="IPR003462">
    <property type="entry name" value="ODC_Mu_crystall"/>
</dbReference>
<dbReference type="OrthoDB" id="3814544at2"/>
<evidence type="ECO:0000313" key="2">
    <source>
        <dbReference type="EMBL" id="SEO21298.1"/>
    </source>
</evidence>
<dbReference type="InterPro" id="IPR023401">
    <property type="entry name" value="ODC_N"/>
</dbReference>
<dbReference type="RefSeq" id="WP_079176127.1">
    <property type="nucleotide sequence ID" value="NZ_FODD01000020.1"/>
</dbReference>
<dbReference type="PANTHER" id="PTHR13812">
    <property type="entry name" value="KETIMINE REDUCTASE MU-CRYSTALLIN"/>
    <property type="match status" value="1"/>
</dbReference>
<gene>
    <name evidence="2" type="ORF">SAMN05216267_102017</name>
</gene>
<dbReference type="Gene3D" id="3.40.50.720">
    <property type="entry name" value="NAD(P)-binding Rossmann-like Domain"/>
    <property type="match status" value="1"/>
</dbReference>
<dbReference type="EMBL" id="FODD01000020">
    <property type="protein sequence ID" value="SEO21298.1"/>
    <property type="molecule type" value="Genomic_DNA"/>
</dbReference>
<dbReference type="GO" id="GO:0005737">
    <property type="term" value="C:cytoplasm"/>
    <property type="evidence" value="ECO:0007669"/>
    <property type="project" value="TreeGrafter"/>
</dbReference>
<dbReference type="Proteomes" id="UP000181951">
    <property type="component" value="Unassembled WGS sequence"/>
</dbReference>
<dbReference type="PANTHER" id="PTHR13812:SF19">
    <property type="entry name" value="KETIMINE REDUCTASE MU-CRYSTALLIN"/>
    <property type="match status" value="1"/>
</dbReference>
<sequence>MTDPARPNSPLSQGDSPGDSPGDRDAAAGGPLILGPAATRAALDPLRVMEAVERALIAISEDTVSAPPRIAAHGPHGLLGAMPAYVPGLGLAAKLVTVFPDPERPGRSGHRGVVALFDERRGHLTALVDAEPLTAVRTAAAATAAMRVLARPDARRIAIVGTGAQAAAQLALLAATGRGPRAGASAGRGTPADGPAGAEVVVAGRDPGRARALAASCPGALTAPIEDAVRGADVVFCCTGAHRPVVEAAWLAPGTHVSSVGGSEGPELDAGTVRAGALFTEWRGAVTAAPPAGAHELQGLPPERAVLIGDVLSGRHPGRRHPHEITVFKSTGHAALDVAAAHVVLTAPPPPR</sequence>
<dbReference type="SUPFAM" id="SSF51735">
    <property type="entry name" value="NAD(P)-binding Rossmann-fold domains"/>
    <property type="match status" value="1"/>
</dbReference>
<dbReference type="Gene3D" id="3.30.1780.10">
    <property type="entry name" value="ornithine cyclodeaminase, domain 1"/>
    <property type="match status" value="1"/>
</dbReference>
<accession>A0A1H8MVM7</accession>
<feature type="region of interest" description="Disordered" evidence="1">
    <location>
        <begin position="1"/>
        <end position="32"/>
    </location>
</feature>
<name>A0A1H8MVM7_9ACTN</name>